<dbReference type="GO" id="GO:0003993">
    <property type="term" value="F:acid phosphatase activity"/>
    <property type="evidence" value="ECO:0007669"/>
    <property type="project" value="InterPro"/>
</dbReference>
<dbReference type="Gene3D" id="2.60.40.10">
    <property type="entry name" value="Immunoglobulins"/>
    <property type="match status" value="1"/>
</dbReference>
<dbReference type="InterPro" id="IPR015914">
    <property type="entry name" value="PAPs_N"/>
</dbReference>
<evidence type="ECO:0000313" key="2">
    <source>
        <dbReference type="EMBL" id="OGM33566.1"/>
    </source>
</evidence>
<organism evidence="2 3">
    <name type="scientific">Candidatus Woesebacteria bacterium RIFCSPHIGHO2_02_FULL_39_13</name>
    <dbReference type="NCBI Taxonomy" id="1802505"/>
    <lineage>
        <taxon>Bacteria</taxon>
        <taxon>Candidatus Woeseibacteriota</taxon>
    </lineage>
</organism>
<dbReference type="SUPFAM" id="SSF49363">
    <property type="entry name" value="Purple acid phosphatase, N-terminal domain"/>
    <property type="match status" value="1"/>
</dbReference>
<dbReference type="InterPro" id="IPR013783">
    <property type="entry name" value="Ig-like_fold"/>
</dbReference>
<dbReference type="CDD" id="cd00063">
    <property type="entry name" value="FN3"/>
    <property type="match status" value="1"/>
</dbReference>
<dbReference type="SMART" id="SM00060">
    <property type="entry name" value="FN3"/>
    <property type="match status" value="1"/>
</dbReference>
<sequence>MKDSSIPTILAVAILLVGITDGVIFIRNKQIFNIYALNETSPKNVRVTNIKDSSFTISWTTDRKTSGFIRWGKTEPFLNRVSLSPSEKSSHTHFVNVEGLSPRTAYFFKINSGGKEFDNNGINWKVQTGELISTQSQAYIISGKIITSLGEPVEGALVYTVIGGSSPLSTLTTKEGGWTINIGQARTLSLANYISFDEEKTPIEILVQGGPNGIASAYMYSVSAKPAPPIVIGKTHNFKNTPSEEINYVPEARIDFP</sequence>
<dbReference type="InterPro" id="IPR003961">
    <property type="entry name" value="FN3_dom"/>
</dbReference>
<comment type="caution">
    <text evidence="2">The sequence shown here is derived from an EMBL/GenBank/DDBJ whole genome shotgun (WGS) entry which is preliminary data.</text>
</comment>
<dbReference type="Pfam" id="PF16656">
    <property type="entry name" value="Pur_ac_phosph_N"/>
    <property type="match status" value="1"/>
</dbReference>
<evidence type="ECO:0000313" key="3">
    <source>
        <dbReference type="Proteomes" id="UP000177169"/>
    </source>
</evidence>
<dbReference type="Proteomes" id="UP000177169">
    <property type="component" value="Unassembled WGS sequence"/>
</dbReference>
<protein>
    <recommendedName>
        <fullName evidence="1">Fibronectin type-III domain-containing protein</fullName>
    </recommendedName>
</protein>
<dbReference type="AlphaFoldDB" id="A0A1F7Z1N0"/>
<evidence type="ECO:0000259" key="1">
    <source>
        <dbReference type="SMART" id="SM00060"/>
    </source>
</evidence>
<dbReference type="EMBL" id="MGGR01000016">
    <property type="protein sequence ID" value="OGM33566.1"/>
    <property type="molecule type" value="Genomic_DNA"/>
</dbReference>
<dbReference type="STRING" id="1802505.A3D01_01265"/>
<dbReference type="GO" id="GO:0046872">
    <property type="term" value="F:metal ion binding"/>
    <property type="evidence" value="ECO:0007669"/>
    <property type="project" value="InterPro"/>
</dbReference>
<proteinExistence type="predicted"/>
<feature type="domain" description="Fibronectin type-III" evidence="1">
    <location>
        <begin position="39"/>
        <end position="121"/>
    </location>
</feature>
<gene>
    <name evidence="2" type="ORF">A3D01_01265</name>
</gene>
<reference evidence="2 3" key="1">
    <citation type="journal article" date="2016" name="Nat. Commun.">
        <title>Thousands of microbial genomes shed light on interconnected biogeochemical processes in an aquifer system.</title>
        <authorList>
            <person name="Anantharaman K."/>
            <person name="Brown C.T."/>
            <person name="Hug L.A."/>
            <person name="Sharon I."/>
            <person name="Castelle C.J."/>
            <person name="Probst A.J."/>
            <person name="Thomas B.C."/>
            <person name="Singh A."/>
            <person name="Wilkins M.J."/>
            <person name="Karaoz U."/>
            <person name="Brodie E.L."/>
            <person name="Williams K.H."/>
            <person name="Hubbard S.S."/>
            <person name="Banfield J.F."/>
        </authorList>
    </citation>
    <scope>NUCLEOTIDE SEQUENCE [LARGE SCALE GENOMIC DNA]</scope>
</reference>
<dbReference type="InterPro" id="IPR008963">
    <property type="entry name" value="Purple_acid_Pase-like_N"/>
</dbReference>
<accession>A0A1F7Z1N0</accession>
<name>A0A1F7Z1N0_9BACT</name>